<sequence>MDTIRRSVAPNDGNHPETLSAQGSSPSTVDAWSISSAYGLSSEISYDPGFGTRENPRSQLHDSSISTPATYPKHQRSEVWGPENDGTDAAYPLIDILRDHKPHAEPTSTVFDGRSDSVEALKGSEPEPSVRRVLRTPPWLRKISLLGFAFLFTALWIALVILVRYDIANSGFIITATSSRFSWTYGPTAVFVVITGLWRQVDYHSKMHQPWQQMAKGPTPASKSILLDYISPILSTGLFRSFRNGHWIAAAAMTAIRMSGPLPIQMNSAFDGSPFWKTTNWSLSNRTDIIVFGNVTYSSYSFSNISSVSAVRYLQLLQGQISEPVGTQEGIVFQDASITEIPGISDIEQVSADVDSIIPHVSCEEPDITVFDKMDGNITEFSGAVEVQIPSCGNTRILLNTCADNSESCLGTLTTYNMYRAYCSDTGRSDGPQADLRLLLIASNITQWNKPGTDPSNYDYTTAMANITAVSCKVSYTLGKSILTMGTDKNETHIQPKEPLDAEKQLTGLTNQQLTELLYSVLVAANTTMDGPRRDFGNSARKYTLGNDTAGSAAMFELMSHTIRDLPAEYYKFFEVDTMTKSAASVISQLAVNFVKESFMVATHGTASAEGTYTQERLRFRPLSLWVMVVSLIVLSLLALGIIIVFTPSVSQDPSLLASNAALLARSPSFDTILVPLGECRTSQISYELSRHRFSTDFDGSKFQIQAREILLADESFIRKPKRKQSSWMPMTARAYFVIATFTLPLVTIIALEVAYRQSVKNKGFTVRDMFWALYGTQYSSALIMLAIASIFNSLDFTITTFSTFSFMRARAVPSYQGITNNPMRELTPIAFYKALERGHFGLSSSILAALIGSVLSIVVSNLWAEKLFTTNINFNTQLKTTWNLNWTDSAVNDGGAARLLNDVRLNKAQSPDSATWDDLVFPLFDAIVSP</sequence>
<dbReference type="EMBL" id="JAHMHS010000336">
    <property type="protein sequence ID" value="KAK1701806.1"/>
    <property type="molecule type" value="Genomic_DNA"/>
</dbReference>
<dbReference type="RefSeq" id="XP_060357061.1">
    <property type="nucleotide sequence ID" value="XM_060509853.1"/>
</dbReference>
<gene>
    <name evidence="3" type="ORF">BDZ83DRAFT_645528</name>
</gene>
<feature type="region of interest" description="Disordered" evidence="1">
    <location>
        <begin position="48"/>
        <end position="86"/>
    </location>
</feature>
<organism evidence="3 4">
    <name type="scientific">Glomerella acutata</name>
    <name type="common">Colletotrichum acutatum</name>
    <dbReference type="NCBI Taxonomy" id="27357"/>
    <lineage>
        <taxon>Eukaryota</taxon>
        <taxon>Fungi</taxon>
        <taxon>Dikarya</taxon>
        <taxon>Ascomycota</taxon>
        <taxon>Pezizomycotina</taxon>
        <taxon>Sordariomycetes</taxon>
        <taxon>Hypocreomycetidae</taxon>
        <taxon>Glomerellales</taxon>
        <taxon>Glomerellaceae</taxon>
        <taxon>Colletotrichum</taxon>
        <taxon>Colletotrichum acutatum species complex</taxon>
    </lineage>
</organism>
<feature type="transmembrane region" description="Helical" evidence="2">
    <location>
        <begin position="623"/>
        <end position="646"/>
    </location>
</feature>
<feature type="region of interest" description="Disordered" evidence="1">
    <location>
        <begin position="1"/>
        <end position="30"/>
    </location>
</feature>
<protein>
    <submittedName>
        <fullName evidence="3">Uncharacterized protein</fullName>
    </submittedName>
</protein>
<reference evidence="3" key="1">
    <citation type="submission" date="2021-12" db="EMBL/GenBank/DDBJ databases">
        <title>Comparative genomics, transcriptomics and evolutionary studies reveal genomic signatures of adaptation to plant cell wall in hemibiotrophic fungi.</title>
        <authorList>
            <consortium name="DOE Joint Genome Institute"/>
            <person name="Baroncelli R."/>
            <person name="Diaz J.F."/>
            <person name="Benocci T."/>
            <person name="Peng M."/>
            <person name="Battaglia E."/>
            <person name="Haridas S."/>
            <person name="Andreopoulos W."/>
            <person name="Labutti K."/>
            <person name="Pangilinan J."/>
            <person name="Floch G.L."/>
            <person name="Makela M.R."/>
            <person name="Henrissat B."/>
            <person name="Grigoriev I.V."/>
            <person name="Crouch J.A."/>
            <person name="De Vries R.P."/>
            <person name="Sukno S.A."/>
            <person name="Thon M.R."/>
        </authorList>
    </citation>
    <scope>NUCLEOTIDE SEQUENCE</scope>
    <source>
        <strain evidence="3">CBS 112980</strain>
    </source>
</reference>
<dbReference type="AlphaFoldDB" id="A0AAD8U8A3"/>
<keyword evidence="2" id="KW-1133">Transmembrane helix</keyword>
<dbReference type="InterPro" id="IPR021840">
    <property type="entry name" value="DUF3433"/>
</dbReference>
<evidence type="ECO:0000313" key="4">
    <source>
        <dbReference type="Proteomes" id="UP001244207"/>
    </source>
</evidence>
<evidence type="ECO:0000256" key="2">
    <source>
        <dbReference type="SAM" id="Phobius"/>
    </source>
</evidence>
<feature type="transmembrane region" description="Helical" evidence="2">
    <location>
        <begin position="733"/>
        <end position="752"/>
    </location>
</feature>
<feature type="transmembrane region" description="Helical" evidence="2">
    <location>
        <begin position="841"/>
        <end position="865"/>
    </location>
</feature>
<feature type="transmembrane region" description="Helical" evidence="2">
    <location>
        <begin position="143"/>
        <end position="163"/>
    </location>
</feature>
<keyword evidence="4" id="KW-1185">Reference proteome</keyword>
<evidence type="ECO:0000256" key="1">
    <source>
        <dbReference type="SAM" id="MobiDB-lite"/>
    </source>
</evidence>
<keyword evidence="2" id="KW-0472">Membrane</keyword>
<dbReference type="GeneID" id="85393752"/>
<proteinExistence type="predicted"/>
<dbReference type="Proteomes" id="UP001244207">
    <property type="component" value="Unassembled WGS sequence"/>
</dbReference>
<feature type="transmembrane region" description="Helical" evidence="2">
    <location>
        <begin position="183"/>
        <end position="201"/>
    </location>
</feature>
<dbReference type="Pfam" id="PF11915">
    <property type="entry name" value="DUF3433"/>
    <property type="match status" value="2"/>
</dbReference>
<dbReference type="PANTHER" id="PTHR37544">
    <property type="entry name" value="SPRAY-RELATED"/>
    <property type="match status" value="1"/>
</dbReference>
<name>A0AAD8U8A3_GLOAC</name>
<comment type="caution">
    <text evidence="3">The sequence shown here is derived from an EMBL/GenBank/DDBJ whole genome shotgun (WGS) entry which is preliminary data.</text>
</comment>
<feature type="compositionally biased region" description="Polar residues" evidence="1">
    <location>
        <begin position="17"/>
        <end position="30"/>
    </location>
</feature>
<accession>A0AAD8U8A3</accession>
<keyword evidence="2" id="KW-0812">Transmembrane</keyword>
<feature type="non-terminal residue" evidence="3">
    <location>
        <position position="1"/>
    </location>
</feature>
<evidence type="ECO:0000313" key="3">
    <source>
        <dbReference type="EMBL" id="KAK1701806.1"/>
    </source>
</evidence>
<feature type="transmembrane region" description="Helical" evidence="2">
    <location>
        <begin position="772"/>
        <end position="792"/>
    </location>
</feature>